<keyword evidence="3 6" id="KW-0067">ATP-binding</keyword>
<reference evidence="7" key="1">
    <citation type="submission" date="2017-07" db="EMBL/GenBank/DDBJ databases">
        <title>Novel pathways for hydrocarbon cycling and metabolic interdependencies in hydrothermal sediment communities.</title>
        <authorList>
            <person name="Dombrowski N."/>
            <person name="Seitz K."/>
            <person name="Teske A."/>
            <person name="Baker B."/>
        </authorList>
    </citation>
    <scope>NUCLEOTIDE SEQUENCE [LARGE SCALE GENOMIC DNA]</scope>
</reference>
<evidence type="ECO:0000256" key="4">
    <source>
        <dbReference type="ARBA" id="ARBA00022967"/>
    </source>
</evidence>
<dbReference type="InterPro" id="IPR003593">
    <property type="entry name" value="AAA+_ATPase"/>
</dbReference>
<dbReference type="InterPro" id="IPR003439">
    <property type="entry name" value="ABC_transporter-like_ATP-bd"/>
</dbReference>
<proteinExistence type="predicted"/>
<dbReference type="PANTHER" id="PTHR42794">
    <property type="entry name" value="HEMIN IMPORT ATP-BINDING PROTEIN HMUV"/>
    <property type="match status" value="1"/>
</dbReference>
<evidence type="ECO:0000256" key="2">
    <source>
        <dbReference type="ARBA" id="ARBA00022741"/>
    </source>
</evidence>
<dbReference type="InterPro" id="IPR027417">
    <property type="entry name" value="P-loop_NTPase"/>
</dbReference>
<name>A0A257LW86_UNCW3</name>
<dbReference type="AlphaFoldDB" id="A0A257LW86"/>
<keyword evidence="1" id="KW-0813">Transport</keyword>
<dbReference type="Pfam" id="PF00005">
    <property type="entry name" value="ABC_tran"/>
    <property type="match status" value="1"/>
</dbReference>
<dbReference type="SUPFAM" id="SSF52540">
    <property type="entry name" value="P-loop containing nucleoside triphosphate hydrolases"/>
    <property type="match status" value="1"/>
</dbReference>
<feature type="domain" description="ABC transporter" evidence="5">
    <location>
        <begin position="11"/>
        <end position="244"/>
    </location>
</feature>
<dbReference type="EMBL" id="NMUJ01000015">
    <property type="protein sequence ID" value="OYV03226.1"/>
    <property type="molecule type" value="Genomic_DNA"/>
</dbReference>
<evidence type="ECO:0000259" key="5">
    <source>
        <dbReference type="PROSITE" id="PS50893"/>
    </source>
</evidence>
<dbReference type="Proteomes" id="UP000216312">
    <property type="component" value="Unassembled WGS sequence"/>
</dbReference>
<accession>A0A257LW86</accession>
<comment type="caution">
    <text evidence="6">The sequence shown here is derived from an EMBL/GenBank/DDBJ whole genome shotgun (WGS) entry which is preliminary data.</text>
</comment>
<evidence type="ECO:0000256" key="3">
    <source>
        <dbReference type="ARBA" id="ARBA00022840"/>
    </source>
</evidence>
<evidence type="ECO:0000313" key="6">
    <source>
        <dbReference type="EMBL" id="OYV03226.1"/>
    </source>
</evidence>
<evidence type="ECO:0000256" key="1">
    <source>
        <dbReference type="ARBA" id="ARBA00022448"/>
    </source>
</evidence>
<dbReference type="Gene3D" id="3.40.50.300">
    <property type="entry name" value="P-loop containing nucleotide triphosphate hydrolases"/>
    <property type="match status" value="1"/>
</dbReference>
<sequence length="262" mass="30004">MNPPTSPSPELEVHSLTVGYDRRPVITDFSFTVSKGEWVAILGPNGSGKSTLLKTLAYIIKPWEGDILLRGKPLSKFTRRTISQYIAWVPERSELSFPFSVEDTVLMGRYPYNSRNPTREDWSIARWAMELMEVYELRARNVLELSAGEYRRVMLARALAQQPLILMLDEPSAHLDVKHQAHIFKLLSELHKKGQAIIIASHNLNLVSLFVPKVILIKDGTKRREGITRQVLTESILTEIYDTELSLLKHPEYDIPIFLPER</sequence>
<dbReference type="FunFam" id="3.40.50.300:FF:000134">
    <property type="entry name" value="Iron-enterobactin ABC transporter ATP-binding protein"/>
    <property type="match status" value="1"/>
</dbReference>
<dbReference type="GO" id="GO:0016887">
    <property type="term" value="F:ATP hydrolysis activity"/>
    <property type="evidence" value="ECO:0007669"/>
    <property type="project" value="InterPro"/>
</dbReference>
<dbReference type="PROSITE" id="PS50893">
    <property type="entry name" value="ABC_TRANSPORTER_2"/>
    <property type="match status" value="1"/>
</dbReference>
<dbReference type="PANTHER" id="PTHR42794:SF1">
    <property type="entry name" value="HEMIN IMPORT ATP-BINDING PROTEIN HMUV"/>
    <property type="match status" value="1"/>
</dbReference>
<keyword evidence="2" id="KW-0547">Nucleotide-binding</keyword>
<keyword evidence="4" id="KW-1278">Translocase</keyword>
<organism evidence="6 7">
    <name type="scientific">candidate division WOR-3 bacterium 4484_18</name>
    <dbReference type="NCBI Taxonomy" id="2020626"/>
    <lineage>
        <taxon>Bacteria</taxon>
        <taxon>Bacteria division WOR-3</taxon>
    </lineage>
</organism>
<evidence type="ECO:0000313" key="7">
    <source>
        <dbReference type="Proteomes" id="UP000216312"/>
    </source>
</evidence>
<dbReference type="GO" id="GO:0005524">
    <property type="term" value="F:ATP binding"/>
    <property type="evidence" value="ECO:0007669"/>
    <property type="project" value="UniProtKB-KW"/>
</dbReference>
<gene>
    <name evidence="6" type="ORF">CGW93_01935</name>
</gene>
<dbReference type="SMART" id="SM00382">
    <property type="entry name" value="AAA"/>
    <property type="match status" value="1"/>
</dbReference>
<protein>
    <submittedName>
        <fullName evidence="6">Iron ABC transporter ATP-binding protein</fullName>
    </submittedName>
</protein>